<sequence length="481" mass="52558">MRKGHFVGRRRELASLGRRLDLVTEDGRGKAITVRGRRQVGKSRLMEQFCRESRVPSLYFQASRGVSVTESLNDFVSAIAESTVPGAADTPRTAPSTWLEAFRLLNLVLPADSPAVVVIDELPWLLQQDPRLEGQLQTAWDRLLSARPVLLALVGSDLHMMEAFTGYERPFYGRADELVVRPLNPAETASMTGLSGSDALDANLITGGFPGLCRVWPNGMPPREFFASQCEDPASPLFTVGESMVNSEFPNPDQARRVLEAIGHGERTFNNIAQAAGAAPGEPLKSGSLGPVLLQLREKRAVDADTPLATAPGNGGRLYRVADTYLRLYLAMLARAHEDAKRDRPDTALRRITRQWESWRGRAIEPVIREALSRAASDETFPWPEADAVGGWWPRTFAPEVDLVGADREPVARTVYYTGSVKWLGTAFDRHDFAALVRDSARVPGAGEGRAGLVVVSRSGVEPGVGADLVWGPEEVIAAWS</sequence>
<dbReference type="AlphaFoldDB" id="A0A4R6V9H9"/>
<feature type="domain" description="Orc1-like AAA ATPase" evidence="2">
    <location>
        <begin position="6"/>
        <end position="133"/>
    </location>
</feature>
<dbReference type="PANTHER" id="PTHR34704:SF1">
    <property type="entry name" value="ATPASE"/>
    <property type="match status" value="1"/>
</dbReference>
<gene>
    <name evidence="3" type="ORF">EV190_105240</name>
</gene>
<dbReference type="EMBL" id="SNYN01000005">
    <property type="protein sequence ID" value="TDQ53118.1"/>
    <property type="molecule type" value="Genomic_DNA"/>
</dbReference>
<dbReference type="SUPFAM" id="SSF52540">
    <property type="entry name" value="P-loop containing nucleoside triphosphate hydrolases"/>
    <property type="match status" value="1"/>
</dbReference>
<keyword evidence="4" id="KW-1185">Reference proteome</keyword>
<dbReference type="InterPro" id="IPR041664">
    <property type="entry name" value="AAA_16"/>
</dbReference>
<dbReference type="Pfam" id="PF03008">
    <property type="entry name" value="DUF234"/>
    <property type="match status" value="1"/>
</dbReference>
<comment type="caution">
    <text evidence="3">The sequence shown here is derived from an EMBL/GenBank/DDBJ whole genome shotgun (WGS) entry which is preliminary data.</text>
</comment>
<dbReference type="InterPro" id="IPR027417">
    <property type="entry name" value="P-loop_NTPase"/>
</dbReference>
<dbReference type="PANTHER" id="PTHR34704">
    <property type="entry name" value="ATPASE"/>
    <property type="match status" value="1"/>
</dbReference>
<evidence type="ECO:0000313" key="4">
    <source>
        <dbReference type="Proteomes" id="UP000295281"/>
    </source>
</evidence>
<dbReference type="Proteomes" id="UP000295281">
    <property type="component" value="Unassembled WGS sequence"/>
</dbReference>
<accession>A0A4R6V9H9</accession>
<dbReference type="Gene3D" id="3.40.50.300">
    <property type="entry name" value="P-loop containing nucleotide triphosphate hydrolases"/>
    <property type="match status" value="1"/>
</dbReference>
<evidence type="ECO:0000313" key="3">
    <source>
        <dbReference type="EMBL" id="TDQ53118.1"/>
    </source>
</evidence>
<reference evidence="3 4" key="1">
    <citation type="submission" date="2019-03" db="EMBL/GenBank/DDBJ databases">
        <title>Genomic Encyclopedia of Type Strains, Phase IV (KMG-IV): sequencing the most valuable type-strain genomes for metagenomic binning, comparative biology and taxonomic classification.</title>
        <authorList>
            <person name="Goeker M."/>
        </authorList>
    </citation>
    <scope>NUCLEOTIDE SEQUENCE [LARGE SCALE GENOMIC DNA]</scope>
    <source>
        <strain evidence="3 4">DSM 46770</strain>
    </source>
</reference>
<proteinExistence type="predicted"/>
<feature type="domain" description="DUF234" evidence="1">
    <location>
        <begin position="332"/>
        <end position="423"/>
    </location>
</feature>
<evidence type="ECO:0000259" key="2">
    <source>
        <dbReference type="Pfam" id="PF13191"/>
    </source>
</evidence>
<dbReference type="OrthoDB" id="3209349at2"/>
<evidence type="ECO:0000259" key="1">
    <source>
        <dbReference type="Pfam" id="PF03008"/>
    </source>
</evidence>
<dbReference type="Pfam" id="PF13191">
    <property type="entry name" value="AAA_16"/>
    <property type="match status" value="1"/>
</dbReference>
<name>A0A4R6V9H9_9ACTN</name>
<dbReference type="InterPro" id="IPR004256">
    <property type="entry name" value="DUF234"/>
</dbReference>
<protein>
    <submittedName>
        <fullName evidence="3">Uncharacterized protein</fullName>
    </submittedName>
</protein>
<organism evidence="3 4">
    <name type="scientific">Actinorugispora endophytica</name>
    <dbReference type="NCBI Taxonomy" id="1605990"/>
    <lineage>
        <taxon>Bacteria</taxon>
        <taxon>Bacillati</taxon>
        <taxon>Actinomycetota</taxon>
        <taxon>Actinomycetes</taxon>
        <taxon>Streptosporangiales</taxon>
        <taxon>Nocardiopsidaceae</taxon>
        <taxon>Actinorugispora</taxon>
    </lineage>
</organism>
<dbReference type="RefSeq" id="WP_133741212.1">
    <property type="nucleotide sequence ID" value="NZ_SNYN01000005.1"/>
</dbReference>